<reference evidence="1 2" key="1">
    <citation type="journal article" date="2023" name="Science">
        <title>Complex scaffold remodeling in plant triterpene biosynthesis.</title>
        <authorList>
            <person name="De La Pena R."/>
            <person name="Hodgson H."/>
            <person name="Liu J.C."/>
            <person name="Stephenson M.J."/>
            <person name="Martin A.C."/>
            <person name="Owen C."/>
            <person name="Harkess A."/>
            <person name="Leebens-Mack J."/>
            <person name="Jimenez L.E."/>
            <person name="Osbourn A."/>
            <person name="Sattely E.S."/>
        </authorList>
    </citation>
    <scope>NUCLEOTIDE SEQUENCE [LARGE SCALE GENOMIC DNA]</scope>
    <source>
        <strain evidence="2">cv. JPN11</strain>
        <tissue evidence="1">Leaf</tissue>
    </source>
</reference>
<sequence>MGDPPEQQSVQPSAEDMIASVNALDAALFPCLHEIEPRPDTVLDLQAPLTTAFEELPATEHEPPDEYPPPSDHQTDVEKHVRDFMEAAKKLQRYFLSLQRENKPTKAETLGKEIAVMEEELKMKEELIQKQEKRIQDWKEELRSRLDKHNSELERV</sequence>
<dbReference type="Proteomes" id="UP001164539">
    <property type="component" value="Chromosome 9"/>
</dbReference>
<dbReference type="EMBL" id="CM051402">
    <property type="protein sequence ID" value="KAJ4711508.1"/>
    <property type="molecule type" value="Genomic_DNA"/>
</dbReference>
<name>A0ACC1XJN5_MELAZ</name>
<protein>
    <submittedName>
        <fullName evidence="1">Mediator of RNA polymerase II transcription subunit 28-like</fullName>
    </submittedName>
</protein>
<comment type="caution">
    <text evidence="1">The sequence shown here is derived from an EMBL/GenBank/DDBJ whole genome shotgun (WGS) entry which is preliminary data.</text>
</comment>
<evidence type="ECO:0000313" key="2">
    <source>
        <dbReference type="Proteomes" id="UP001164539"/>
    </source>
</evidence>
<evidence type="ECO:0000313" key="1">
    <source>
        <dbReference type="EMBL" id="KAJ4711508.1"/>
    </source>
</evidence>
<organism evidence="1 2">
    <name type="scientific">Melia azedarach</name>
    <name type="common">Chinaberry tree</name>
    <dbReference type="NCBI Taxonomy" id="155640"/>
    <lineage>
        <taxon>Eukaryota</taxon>
        <taxon>Viridiplantae</taxon>
        <taxon>Streptophyta</taxon>
        <taxon>Embryophyta</taxon>
        <taxon>Tracheophyta</taxon>
        <taxon>Spermatophyta</taxon>
        <taxon>Magnoliopsida</taxon>
        <taxon>eudicotyledons</taxon>
        <taxon>Gunneridae</taxon>
        <taxon>Pentapetalae</taxon>
        <taxon>rosids</taxon>
        <taxon>malvids</taxon>
        <taxon>Sapindales</taxon>
        <taxon>Meliaceae</taxon>
        <taxon>Melia</taxon>
    </lineage>
</organism>
<proteinExistence type="predicted"/>
<keyword evidence="2" id="KW-1185">Reference proteome</keyword>
<gene>
    <name evidence="1" type="ORF">OWV82_017520</name>
</gene>
<accession>A0ACC1XJN5</accession>